<evidence type="ECO:0000259" key="16">
    <source>
        <dbReference type="Pfam" id="PF00156"/>
    </source>
</evidence>
<dbReference type="GO" id="GO:0032263">
    <property type="term" value="P:GMP salvage"/>
    <property type="evidence" value="ECO:0007669"/>
    <property type="project" value="TreeGrafter"/>
</dbReference>
<keyword evidence="8 15" id="KW-0808">Transferase</keyword>
<accession>A0A3M9MLH4</accession>
<comment type="catalytic activity">
    <reaction evidence="13">
        <text>GMP + diphosphate = guanine + 5-phospho-alpha-D-ribose 1-diphosphate</text>
        <dbReference type="Rhea" id="RHEA:25424"/>
        <dbReference type="ChEBI" id="CHEBI:16235"/>
        <dbReference type="ChEBI" id="CHEBI:33019"/>
        <dbReference type="ChEBI" id="CHEBI:58017"/>
        <dbReference type="ChEBI" id="CHEBI:58115"/>
        <dbReference type="EC" id="2.4.2.8"/>
    </reaction>
    <physiologicalReaction direction="right-to-left" evidence="13">
        <dbReference type="Rhea" id="RHEA:25426"/>
    </physiologicalReaction>
</comment>
<dbReference type="SUPFAM" id="SSF53271">
    <property type="entry name" value="PRTase-like"/>
    <property type="match status" value="1"/>
</dbReference>
<evidence type="ECO:0000256" key="1">
    <source>
        <dbReference type="ARBA" id="ARBA00001946"/>
    </source>
</evidence>
<evidence type="ECO:0000256" key="8">
    <source>
        <dbReference type="ARBA" id="ARBA00022679"/>
    </source>
</evidence>
<dbReference type="InterPro" id="IPR005904">
    <property type="entry name" value="Hxn_phspho_trans"/>
</dbReference>
<keyword evidence="7 15" id="KW-0328">Glycosyltransferase</keyword>
<dbReference type="PANTHER" id="PTHR43340">
    <property type="entry name" value="HYPOXANTHINE-GUANINE PHOSPHORIBOSYLTRANSFERASE"/>
    <property type="match status" value="1"/>
</dbReference>
<keyword evidence="10 15" id="KW-0660">Purine salvage</keyword>
<evidence type="ECO:0000256" key="5">
    <source>
        <dbReference type="ARBA" id="ARBA00011895"/>
    </source>
</evidence>
<dbReference type="RefSeq" id="WP_123127371.1">
    <property type="nucleotide sequence ID" value="NZ_RJJD01000008.1"/>
</dbReference>
<keyword evidence="12 15" id="KW-0460">Magnesium</keyword>
<dbReference type="Proteomes" id="UP000272117">
    <property type="component" value="Unassembled WGS sequence"/>
</dbReference>
<feature type="domain" description="Phosphoribosyltransferase" evidence="16">
    <location>
        <begin position="19"/>
        <end position="165"/>
    </location>
</feature>
<evidence type="ECO:0000256" key="3">
    <source>
        <dbReference type="ARBA" id="ARBA00004669"/>
    </source>
</evidence>
<comment type="pathway">
    <text evidence="3 15">Purine metabolism; IMP biosynthesis via salvage pathway; IMP from hypoxanthine: step 1/1.</text>
</comment>
<dbReference type="GO" id="GO:0004422">
    <property type="term" value="F:hypoxanthine phosphoribosyltransferase activity"/>
    <property type="evidence" value="ECO:0007669"/>
    <property type="project" value="InterPro"/>
</dbReference>
<evidence type="ECO:0000313" key="18">
    <source>
        <dbReference type="Proteomes" id="UP000272117"/>
    </source>
</evidence>
<dbReference type="EC" id="2.4.2.8" evidence="5 15"/>
<dbReference type="InterPro" id="IPR029057">
    <property type="entry name" value="PRTase-like"/>
</dbReference>
<evidence type="ECO:0000256" key="14">
    <source>
        <dbReference type="ARBA" id="ARBA00049402"/>
    </source>
</evidence>
<comment type="caution">
    <text evidence="17">The sequence shown here is derived from an EMBL/GenBank/DDBJ whole genome shotgun (WGS) entry which is preliminary data.</text>
</comment>
<evidence type="ECO:0000256" key="2">
    <source>
        <dbReference type="ARBA" id="ARBA00004496"/>
    </source>
</evidence>
<evidence type="ECO:0000256" key="10">
    <source>
        <dbReference type="ARBA" id="ARBA00022726"/>
    </source>
</evidence>
<protein>
    <recommendedName>
        <fullName evidence="5 15">Hypoxanthine phosphoribosyltransferase</fullName>
        <ecNumber evidence="5 15">2.4.2.8</ecNumber>
    </recommendedName>
</protein>
<dbReference type="GO" id="GO:0006166">
    <property type="term" value="P:purine ribonucleoside salvage"/>
    <property type="evidence" value="ECO:0007669"/>
    <property type="project" value="UniProtKB-KW"/>
</dbReference>
<dbReference type="PANTHER" id="PTHR43340:SF1">
    <property type="entry name" value="HYPOXANTHINE PHOSPHORIBOSYLTRANSFERASE"/>
    <property type="match status" value="1"/>
</dbReference>
<keyword evidence="6 15" id="KW-0963">Cytoplasm</keyword>
<dbReference type="CDD" id="cd06223">
    <property type="entry name" value="PRTases_typeI"/>
    <property type="match status" value="1"/>
</dbReference>
<dbReference type="GO" id="GO:0052657">
    <property type="term" value="F:guanine phosphoribosyltransferase activity"/>
    <property type="evidence" value="ECO:0007669"/>
    <property type="project" value="RHEA"/>
</dbReference>
<dbReference type="Pfam" id="PF00156">
    <property type="entry name" value="Pribosyltran"/>
    <property type="match status" value="1"/>
</dbReference>
<sequence length="179" mass="20199">MHHPTVKILDKQFSIYLPERKILHSVEIVAARLSHDYRGKKPLFLSVLNGAFMFASDLMKELTIECEISFVKLSSYEDMQSTGTVKEIIGLKEEIKGRHVVIVEDIVDTGHTIANLLKQLQGKEPASVEVATLLLKPESLQHELNIKYPAMSIANDFVVGYGLDYNGLGRNLRDIYKVM</sequence>
<evidence type="ECO:0000313" key="17">
    <source>
        <dbReference type="EMBL" id="RNI25743.1"/>
    </source>
</evidence>
<dbReference type="GO" id="GO:0005829">
    <property type="term" value="C:cytosol"/>
    <property type="evidence" value="ECO:0007669"/>
    <property type="project" value="TreeGrafter"/>
</dbReference>
<evidence type="ECO:0000256" key="15">
    <source>
        <dbReference type="RuleBase" id="RU364099"/>
    </source>
</evidence>
<comment type="catalytic activity">
    <reaction evidence="14">
        <text>IMP + diphosphate = hypoxanthine + 5-phospho-alpha-D-ribose 1-diphosphate</text>
        <dbReference type="Rhea" id="RHEA:17973"/>
        <dbReference type="ChEBI" id="CHEBI:17368"/>
        <dbReference type="ChEBI" id="CHEBI:33019"/>
        <dbReference type="ChEBI" id="CHEBI:58017"/>
        <dbReference type="ChEBI" id="CHEBI:58053"/>
        <dbReference type="EC" id="2.4.2.8"/>
    </reaction>
    <physiologicalReaction direction="right-to-left" evidence="14">
        <dbReference type="Rhea" id="RHEA:17975"/>
    </physiologicalReaction>
</comment>
<evidence type="ECO:0000256" key="4">
    <source>
        <dbReference type="ARBA" id="ARBA00008391"/>
    </source>
</evidence>
<gene>
    <name evidence="17" type="primary">hpt</name>
    <name evidence="17" type="ORF">EFB08_12885</name>
</gene>
<reference evidence="17 18" key="1">
    <citation type="submission" date="2018-11" db="EMBL/GenBank/DDBJ databases">
        <title>Rufibacter latericius sp. nov., isolated from water in Baiyang Lake.</title>
        <authorList>
            <person name="Yang Y."/>
        </authorList>
    </citation>
    <scope>NUCLEOTIDE SEQUENCE [LARGE SCALE GENOMIC DNA]</scope>
    <source>
        <strain evidence="17 18">R-22-1c-1</strain>
    </source>
</reference>
<keyword evidence="18" id="KW-1185">Reference proteome</keyword>
<dbReference type="UniPathway" id="UPA00591">
    <property type="reaction ID" value="UER00648"/>
</dbReference>
<dbReference type="Gene3D" id="3.40.50.2020">
    <property type="match status" value="1"/>
</dbReference>
<evidence type="ECO:0000256" key="7">
    <source>
        <dbReference type="ARBA" id="ARBA00022676"/>
    </source>
</evidence>
<dbReference type="GO" id="GO:0006178">
    <property type="term" value="P:guanine salvage"/>
    <property type="evidence" value="ECO:0007669"/>
    <property type="project" value="TreeGrafter"/>
</dbReference>
<comment type="similarity">
    <text evidence="4 15">Belongs to the purine/pyrimidine phosphoribosyltransferase family.</text>
</comment>
<evidence type="ECO:0000256" key="9">
    <source>
        <dbReference type="ARBA" id="ARBA00022723"/>
    </source>
</evidence>
<dbReference type="OrthoDB" id="9802824at2"/>
<evidence type="ECO:0000256" key="6">
    <source>
        <dbReference type="ARBA" id="ARBA00022490"/>
    </source>
</evidence>
<keyword evidence="11 15" id="KW-0547">Nucleotide-binding</keyword>
<comment type="subcellular location">
    <subcellularLocation>
        <location evidence="2 15">Cytoplasm</location>
    </subcellularLocation>
</comment>
<proteinExistence type="inferred from homology"/>
<dbReference type="NCBIfam" id="TIGR01203">
    <property type="entry name" value="HGPRTase"/>
    <property type="match status" value="1"/>
</dbReference>
<dbReference type="GO" id="GO:0046100">
    <property type="term" value="P:hypoxanthine metabolic process"/>
    <property type="evidence" value="ECO:0007669"/>
    <property type="project" value="TreeGrafter"/>
</dbReference>
<dbReference type="GO" id="GO:0000166">
    <property type="term" value="F:nucleotide binding"/>
    <property type="evidence" value="ECO:0007669"/>
    <property type="project" value="UniProtKB-KW"/>
</dbReference>
<dbReference type="GO" id="GO:0032264">
    <property type="term" value="P:IMP salvage"/>
    <property type="evidence" value="ECO:0007669"/>
    <property type="project" value="UniProtKB-UniPathway"/>
</dbReference>
<dbReference type="GO" id="GO:0000287">
    <property type="term" value="F:magnesium ion binding"/>
    <property type="evidence" value="ECO:0007669"/>
    <property type="project" value="TreeGrafter"/>
</dbReference>
<name>A0A3M9MLH4_9BACT</name>
<dbReference type="EMBL" id="RJJD01000008">
    <property type="protein sequence ID" value="RNI25743.1"/>
    <property type="molecule type" value="Genomic_DNA"/>
</dbReference>
<evidence type="ECO:0000256" key="12">
    <source>
        <dbReference type="ARBA" id="ARBA00022842"/>
    </source>
</evidence>
<dbReference type="AlphaFoldDB" id="A0A3M9MLH4"/>
<organism evidence="17 18">
    <name type="scientific">Rufibacter latericius</name>
    <dbReference type="NCBI Taxonomy" id="2487040"/>
    <lineage>
        <taxon>Bacteria</taxon>
        <taxon>Pseudomonadati</taxon>
        <taxon>Bacteroidota</taxon>
        <taxon>Cytophagia</taxon>
        <taxon>Cytophagales</taxon>
        <taxon>Hymenobacteraceae</taxon>
        <taxon>Rufibacter</taxon>
    </lineage>
</organism>
<evidence type="ECO:0000256" key="11">
    <source>
        <dbReference type="ARBA" id="ARBA00022741"/>
    </source>
</evidence>
<evidence type="ECO:0000256" key="13">
    <source>
        <dbReference type="ARBA" id="ARBA00048811"/>
    </source>
</evidence>
<comment type="cofactor">
    <cofactor evidence="1 15">
        <name>Mg(2+)</name>
        <dbReference type="ChEBI" id="CHEBI:18420"/>
    </cofactor>
</comment>
<dbReference type="InterPro" id="IPR050408">
    <property type="entry name" value="HGPRT"/>
</dbReference>
<dbReference type="InterPro" id="IPR000836">
    <property type="entry name" value="PRTase_dom"/>
</dbReference>
<keyword evidence="9 15" id="KW-0479">Metal-binding</keyword>